<dbReference type="AlphaFoldDB" id="A0A699KAT0"/>
<feature type="region of interest" description="Disordered" evidence="1">
    <location>
        <begin position="169"/>
        <end position="193"/>
    </location>
</feature>
<gene>
    <name evidence="2" type="ORF">Tci_656026</name>
</gene>
<sequence>SDCCLLFRQKQLHHINLSPPRCLSTKATGGRDEWNDAWETTWQPEDLSAKNQAPLETDVNFSISDTPPKEEEVLDPDTKAFVEDMADNWEQRRKKSGTSKSKREQEEESLMDGKTTSKGEEDGNIWEMYRKEEDILVQEYERRIAFSKFQVFFPFELLLNVELGPDAKRGSKGSALRFPSLADPASQPFTEDY</sequence>
<organism evidence="2">
    <name type="scientific">Tanacetum cinerariifolium</name>
    <name type="common">Dalmatian daisy</name>
    <name type="synonym">Chrysanthemum cinerariifolium</name>
    <dbReference type="NCBI Taxonomy" id="118510"/>
    <lineage>
        <taxon>Eukaryota</taxon>
        <taxon>Viridiplantae</taxon>
        <taxon>Streptophyta</taxon>
        <taxon>Embryophyta</taxon>
        <taxon>Tracheophyta</taxon>
        <taxon>Spermatophyta</taxon>
        <taxon>Magnoliopsida</taxon>
        <taxon>eudicotyledons</taxon>
        <taxon>Gunneridae</taxon>
        <taxon>Pentapetalae</taxon>
        <taxon>asterids</taxon>
        <taxon>campanulids</taxon>
        <taxon>Asterales</taxon>
        <taxon>Asteraceae</taxon>
        <taxon>Asteroideae</taxon>
        <taxon>Anthemideae</taxon>
        <taxon>Anthemidinae</taxon>
        <taxon>Tanacetum</taxon>
    </lineage>
</organism>
<protein>
    <submittedName>
        <fullName evidence="2">Mucin-related protein</fullName>
    </submittedName>
</protein>
<dbReference type="EMBL" id="BKCJ010498207">
    <property type="protein sequence ID" value="GFA84054.1"/>
    <property type="molecule type" value="Genomic_DNA"/>
</dbReference>
<dbReference type="PANTHER" id="PTHR35476">
    <property type="entry name" value="MUCIN-LIKE PROTEIN"/>
    <property type="match status" value="1"/>
</dbReference>
<proteinExistence type="predicted"/>
<reference evidence="2" key="1">
    <citation type="journal article" date="2019" name="Sci. Rep.">
        <title>Draft genome of Tanacetum cinerariifolium, the natural source of mosquito coil.</title>
        <authorList>
            <person name="Yamashiro T."/>
            <person name="Shiraishi A."/>
            <person name="Satake H."/>
            <person name="Nakayama K."/>
        </authorList>
    </citation>
    <scope>NUCLEOTIDE SEQUENCE</scope>
</reference>
<comment type="caution">
    <text evidence="2">The sequence shown here is derived from an EMBL/GenBank/DDBJ whole genome shotgun (WGS) entry which is preliminary data.</text>
</comment>
<name>A0A699KAT0_TANCI</name>
<feature type="region of interest" description="Disordered" evidence="1">
    <location>
        <begin position="85"/>
        <end position="121"/>
    </location>
</feature>
<feature type="non-terminal residue" evidence="2">
    <location>
        <position position="1"/>
    </location>
</feature>
<evidence type="ECO:0000256" key="1">
    <source>
        <dbReference type="SAM" id="MobiDB-lite"/>
    </source>
</evidence>
<dbReference type="InterPro" id="IPR052851">
    <property type="entry name" value="GCD1_mitochondrial"/>
</dbReference>
<evidence type="ECO:0000313" key="2">
    <source>
        <dbReference type="EMBL" id="GFA84054.1"/>
    </source>
</evidence>
<dbReference type="PANTHER" id="PTHR35476:SF2">
    <property type="entry name" value="MUCIN-LIKE PROTEIN"/>
    <property type="match status" value="1"/>
</dbReference>
<accession>A0A699KAT0</accession>